<name>A0A6A6L7M7_HEVBR</name>
<feature type="domain" description="Trichome birefringence-like C-terminal" evidence="8">
    <location>
        <begin position="92"/>
        <end position="298"/>
    </location>
</feature>
<dbReference type="GO" id="GO:0016413">
    <property type="term" value="F:O-acetyltransferase activity"/>
    <property type="evidence" value="ECO:0007669"/>
    <property type="project" value="InterPro"/>
</dbReference>
<keyword evidence="4" id="KW-0735">Signal-anchor</keyword>
<accession>A0A6A6L7M7</accession>
<dbReference type="GO" id="GO:0016020">
    <property type="term" value="C:membrane"/>
    <property type="evidence" value="ECO:0007669"/>
    <property type="project" value="UniProtKB-SubCell"/>
</dbReference>
<evidence type="ECO:0000256" key="7">
    <source>
        <dbReference type="SAM" id="MobiDB-lite"/>
    </source>
</evidence>
<dbReference type="PANTHER" id="PTHR32285:SF157">
    <property type="entry name" value="PROTEIN TRICHOME BIREFRINGENCE-LIKE 30"/>
    <property type="match status" value="1"/>
</dbReference>
<dbReference type="InterPro" id="IPR029962">
    <property type="entry name" value="TBL"/>
</dbReference>
<reference evidence="10 11" key="1">
    <citation type="journal article" date="2020" name="Mol. Plant">
        <title>The Chromosome-Based Rubber Tree Genome Provides New Insights into Spurge Genome Evolution and Rubber Biosynthesis.</title>
        <authorList>
            <person name="Liu J."/>
            <person name="Shi C."/>
            <person name="Shi C.C."/>
            <person name="Li W."/>
            <person name="Zhang Q.J."/>
            <person name="Zhang Y."/>
            <person name="Li K."/>
            <person name="Lu H.F."/>
            <person name="Shi C."/>
            <person name="Zhu S.T."/>
            <person name="Xiao Z.Y."/>
            <person name="Nan H."/>
            <person name="Yue Y."/>
            <person name="Zhu X.G."/>
            <person name="Wu Y."/>
            <person name="Hong X.N."/>
            <person name="Fan G.Y."/>
            <person name="Tong Y."/>
            <person name="Zhang D."/>
            <person name="Mao C.L."/>
            <person name="Liu Y.L."/>
            <person name="Hao S.J."/>
            <person name="Liu W.Q."/>
            <person name="Lv M.Q."/>
            <person name="Zhang H.B."/>
            <person name="Liu Y."/>
            <person name="Hu-Tang G.R."/>
            <person name="Wang J.P."/>
            <person name="Wang J.H."/>
            <person name="Sun Y.H."/>
            <person name="Ni S.B."/>
            <person name="Chen W.B."/>
            <person name="Zhang X.C."/>
            <person name="Jiao Y.N."/>
            <person name="Eichler E.E."/>
            <person name="Li G.H."/>
            <person name="Liu X."/>
            <person name="Gao L.Z."/>
        </authorList>
    </citation>
    <scope>NUCLEOTIDE SEQUENCE [LARGE SCALE GENOMIC DNA]</scope>
    <source>
        <strain evidence="11">cv. GT1</strain>
        <tissue evidence="10">Leaf</tissue>
    </source>
</reference>
<dbReference type="Pfam" id="PF13839">
    <property type="entry name" value="PC-Esterase"/>
    <property type="match status" value="2"/>
</dbReference>
<dbReference type="PANTHER" id="PTHR32285">
    <property type="entry name" value="PROTEIN TRICHOME BIREFRINGENCE-LIKE 9-RELATED"/>
    <property type="match status" value="1"/>
</dbReference>
<feature type="region of interest" description="Disordered" evidence="7">
    <location>
        <begin position="326"/>
        <end position="352"/>
    </location>
</feature>
<dbReference type="InterPro" id="IPR025846">
    <property type="entry name" value="TBL_N"/>
</dbReference>
<evidence type="ECO:0008006" key="12">
    <source>
        <dbReference type="Google" id="ProtNLM"/>
    </source>
</evidence>
<dbReference type="Pfam" id="PF14416">
    <property type="entry name" value="PMR5N"/>
    <property type="match status" value="2"/>
</dbReference>
<evidence type="ECO:0000313" key="11">
    <source>
        <dbReference type="Proteomes" id="UP000467840"/>
    </source>
</evidence>
<gene>
    <name evidence="10" type="ORF">GH714_037222</name>
</gene>
<feature type="compositionally biased region" description="Basic and acidic residues" evidence="7">
    <location>
        <begin position="338"/>
        <end position="352"/>
    </location>
</feature>
<dbReference type="InterPro" id="IPR026057">
    <property type="entry name" value="TBL_C"/>
</dbReference>
<keyword evidence="3" id="KW-0812">Transmembrane</keyword>
<evidence type="ECO:0000256" key="4">
    <source>
        <dbReference type="ARBA" id="ARBA00022968"/>
    </source>
</evidence>
<evidence type="ECO:0000256" key="1">
    <source>
        <dbReference type="ARBA" id="ARBA00004167"/>
    </source>
</evidence>
<dbReference type="GO" id="GO:0005794">
    <property type="term" value="C:Golgi apparatus"/>
    <property type="evidence" value="ECO:0007669"/>
    <property type="project" value="TreeGrafter"/>
</dbReference>
<feature type="domain" description="Trichome birefringence-like N-terminal" evidence="9">
    <location>
        <begin position="369"/>
        <end position="423"/>
    </location>
</feature>
<sequence length="719" mass="83703">MYSENLKSIAESVFLSGIKFPEIHEKEDELEVLLPPKDCDFYTGKWVLDNVTHPLYREKECEFLSRQVTCLRNGRQDSLYQNWRWQPRDCSLPKFKARLLLEKLRGKRLMFVGDSLNRNQWESMVCLVQSAIPPGQKSLGESGYSSIFRIEDYNATIEFYWAPFLVESNSDNPWKHSILDRMIMPESIKNDGENWKGVHYLIFNTYIWWMNSPKMKVLKRGKFDESNVEYEEIERTVAYGRVMRTMAKWVEENVDPNRTSVYFMSMSPLHIKSLDWNNPEGIKCARETTPVATMTAPLDVGTDRRLFVTATNVTGSIKKILSSLHSNFQHPTPKTPKKSHDKESIEGKQKELPFLEKREEDTKHVLPLESCDIFTGEWVLDNKTHPLYKEDECEFLSEWVTCVRNGRKDSLYQNWRWQPRDCSLPKFEAKLLLEKLKGKRLMFVGDSIHFNQWQSLVCLVQSSIAPGKKSLDYSSYTFVFKIEEYNATIESYWAPFLVESNSDPPTMRDGKSDAVIMPESISKHGDNWKNVDFLIFNTYTWWLKYPNIKVLRGSFDEGATEYDEVERHIAYERVLKTWAKWVEENVDPNRTSVFFSSMFPQHLRSSDWNNPDGINCAEETIPILNMSTPLDVSTDRKVFAIAANITQSMKIPVHFLNITTLSEYRKDAHTSFYNSHGGKLLSPEQKSNPAVYADCLHWCLPGVPDTWNELLYARTMAQS</sequence>
<feature type="domain" description="Trichome birefringence-like C-terminal" evidence="8">
    <location>
        <begin position="424"/>
        <end position="713"/>
    </location>
</feature>
<feature type="domain" description="Trichome birefringence-like N-terminal" evidence="9">
    <location>
        <begin position="38"/>
        <end position="91"/>
    </location>
</feature>
<evidence type="ECO:0000259" key="9">
    <source>
        <dbReference type="Pfam" id="PF14416"/>
    </source>
</evidence>
<comment type="subcellular location">
    <subcellularLocation>
        <location evidence="1">Membrane</location>
        <topology evidence="1">Single-pass membrane protein</topology>
    </subcellularLocation>
</comment>
<dbReference type="EMBL" id="JAAGAX010000013">
    <property type="protein sequence ID" value="KAF2296278.1"/>
    <property type="molecule type" value="Genomic_DNA"/>
</dbReference>
<evidence type="ECO:0000256" key="3">
    <source>
        <dbReference type="ARBA" id="ARBA00022692"/>
    </source>
</evidence>
<organism evidence="10 11">
    <name type="scientific">Hevea brasiliensis</name>
    <name type="common">Para rubber tree</name>
    <name type="synonym">Siphonia brasiliensis</name>
    <dbReference type="NCBI Taxonomy" id="3981"/>
    <lineage>
        <taxon>Eukaryota</taxon>
        <taxon>Viridiplantae</taxon>
        <taxon>Streptophyta</taxon>
        <taxon>Embryophyta</taxon>
        <taxon>Tracheophyta</taxon>
        <taxon>Spermatophyta</taxon>
        <taxon>Magnoliopsida</taxon>
        <taxon>eudicotyledons</taxon>
        <taxon>Gunneridae</taxon>
        <taxon>Pentapetalae</taxon>
        <taxon>rosids</taxon>
        <taxon>fabids</taxon>
        <taxon>Malpighiales</taxon>
        <taxon>Euphorbiaceae</taxon>
        <taxon>Crotonoideae</taxon>
        <taxon>Micrandreae</taxon>
        <taxon>Hevea</taxon>
    </lineage>
</organism>
<keyword evidence="11" id="KW-1185">Reference proteome</keyword>
<protein>
    <recommendedName>
        <fullName evidence="12">Trichome birefringence-like N-terminal domain-containing protein</fullName>
    </recommendedName>
</protein>
<keyword evidence="6" id="KW-0472">Membrane</keyword>
<evidence type="ECO:0000256" key="6">
    <source>
        <dbReference type="ARBA" id="ARBA00023136"/>
    </source>
</evidence>
<evidence type="ECO:0000256" key="5">
    <source>
        <dbReference type="ARBA" id="ARBA00022989"/>
    </source>
</evidence>
<evidence type="ECO:0000313" key="10">
    <source>
        <dbReference type="EMBL" id="KAF2296278.1"/>
    </source>
</evidence>
<evidence type="ECO:0000256" key="2">
    <source>
        <dbReference type="ARBA" id="ARBA00007727"/>
    </source>
</evidence>
<keyword evidence="5" id="KW-1133">Transmembrane helix</keyword>
<comment type="similarity">
    <text evidence="2">Belongs to the PC-esterase family. TBL subfamily.</text>
</comment>
<dbReference type="AlphaFoldDB" id="A0A6A6L7M7"/>
<evidence type="ECO:0000259" key="8">
    <source>
        <dbReference type="Pfam" id="PF13839"/>
    </source>
</evidence>
<comment type="caution">
    <text evidence="10">The sequence shown here is derived from an EMBL/GenBank/DDBJ whole genome shotgun (WGS) entry which is preliminary data.</text>
</comment>
<dbReference type="Proteomes" id="UP000467840">
    <property type="component" value="Chromosome 7"/>
</dbReference>
<proteinExistence type="inferred from homology"/>